<feature type="region of interest" description="Disordered" evidence="1">
    <location>
        <begin position="1"/>
        <end position="37"/>
    </location>
</feature>
<keyword evidence="3" id="KW-1185">Reference proteome</keyword>
<evidence type="ECO:0000313" key="2">
    <source>
        <dbReference type="EMBL" id="CAL8136023.1"/>
    </source>
</evidence>
<protein>
    <submittedName>
        <fullName evidence="2">Uncharacterized protein</fullName>
    </submittedName>
</protein>
<reference evidence="2 3" key="1">
    <citation type="submission" date="2024-08" db="EMBL/GenBank/DDBJ databases">
        <authorList>
            <person name="Cucini C."/>
            <person name="Frati F."/>
        </authorList>
    </citation>
    <scope>NUCLEOTIDE SEQUENCE [LARGE SCALE GENOMIC DNA]</scope>
</reference>
<dbReference type="Proteomes" id="UP001642540">
    <property type="component" value="Unassembled WGS sequence"/>
</dbReference>
<evidence type="ECO:0000256" key="1">
    <source>
        <dbReference type="SAM" id="MobiDB-lite"/>
    </source>
</evidence>
<evidence type="ECO:0000313" key="3">
    <source>
        <dbReference type="Proteomes" id="UP001642540"/>
    </source>
</evidence>
<accession>A0ABP1RUG6</accession>
<gene>
    <name evidence="2" type="ORF">ODALV1_LOCUS26250</name>
</gene>
<name>A0ABP1RUG6_9HEXA</name>
<sequence>MDHDDFSEQSNSRSNSESDSSWSPLSSSTKRKRYVKTPSQMKLQLGCKLKNDKFDHSSSSSSFFFLQLGTNKQHYSITNWI</sequence>
<dbReference type="EMBL" id="CAXLJM020000110">
    <property type="protein sequence ID" value="CAL8136023.1"/>
    <property type="molecule type" value="Genomic_DNA"/>
</dbReference>
<comment type="caution">
    <text evidence="2">The sequence shown here is derived from an EMBL/GenBank/DDBJ whole genome shotgun (WGS) entry which is preliminary data.</text>
</comment>
<feature type="compositionally biased region" description="Low complexity" evidence="1">
    <location>
        <begin position="8"/>
        <end position="28"/>
    </location>
</feature>
<proteinExistence type="predicted"/>
<organism evidence="2 3">
    <name type="scientific">Orchesella dallaii</name>
    <dbReference type="NCBI Taxonomy" id="48710"/>
    <lineage>
        <taxon>Eukaryota</taxon>
        <taxon>Metazoa</taxon>
        <taxon>Ecdysozoa</taxon>
        <taxon>Arthropoda</taxon>
        <taxon>Hexapoda</taxon>
        <taxon>Collembola</taxon>
        <taxon>Entomobryomorpha</taxon>
        <taxon>Entomobryoidea</taxon>
        <taxon>Orchesellidae</taxon>
        <taxon>Orchesellinae</taxon>
        <taxon>Orchesella</taxon>
    </lineage>
</organism>